<dbReference type="PANTHER" id="PTHR24399">
    <property type="entry name" value="ZINC FINGER AND BTB DOMAIN-CONTAINING"/>
    <property type="match status" value="1"/>
</dbReference>
<dbReference type="SUPFAM" id="SSF57667">
    <property type="entry name" value="beta-beta-alpha zinc fingers"/>
    <property type="match status" value="7"/>
</dbReference>
<evidence type="ECO:0000256" key="2">
    <source>
        <dbReference type="ARBA" id="ARBA00022723"/>
    </source>
</evidence>
<evidence type="ECO:0000256" key="7">
    <source>
        <dbReference type="ARBA" id="ARBA00023125"/>
    </source>
</evidence>
<dbReference type="PROSITE" id="PS50157">
    <property type="entry name" value="ZINC_FINGER_C2H2_2"/>
    <property type="match status" value="11"/>
</dbReference>
<evidence type="ECO:0000256" key="10">
    <source>
        <dbReference type="PROSITE-ProRule" id="PRU00042"/>
    </source>
</evidence>
<sequence>MSTRGRKRGGRSTSVISVKINENNEIECMEMDENSQDTQDSHYLELSSEPPSPAVHDDNHLLIDVHDEALVEHVCGKCGKVYRSLAGLKKHLDRCRTTNYTDYSGDGETSQNDEDSMQNEDSQDFDVIQVKEEKDAAANYQVMQTTFKKPLPPKKQTPKKAAVKKGKSNKKLCYCCDEDLASAHMGHIKCKQCPKSFKGHKNLAKHISMLHSPITYFPCTLCKATCPSQEILDIHVEAHKTGKPFSCQKCGKDFTRKYHLERHLTHTGCDRERPKVELPCEVCGKVFSRIDNLREHLRGHMGQTLRRKDYQCPHCEKAFYGLSLLNIHIRTHTGERPFSCDLCPKSFPSNGALRKHRRMHTGEKPYDCKTCSARFSAKETLNRHVKIHTGDRPHKCDICGNSFIQATQLRAHMFHHTGEHGFDCKYCKKSFNRKARLVSHIKYTHEGEKPFECAECGRTYLRKEELVRHMEMHNGIKNYICETCDKKFSTRTALNSHLHIHEPVEPSACSECGKVFIRVDCLLRHMKSKHRSAVEEILINAEKKKINDRIRELGVIIENIPIVFANEEDDYNGPTYIIEEIQESQDSLEVIPYNEDDDIVVKKEEDVKPVRKKVQQKKQRKRIVRQEDELMDESIFMSDDALKESITKLLSTLIDAETLKNLGWPEEPVENVLSALIRQCGHTPSDYTDCVDYTSKMRENAKILFTVVIENDVIKSMLNNHTVDEVIKKVLKMAKNS</sequence>
<dbReference type="FunFam" id="3.30.160.60:FF:001465">
    <property type="entry name" value="Zinc finger protein 560"/>
    <property type="match status" value="1"/>
</dbReference>
<feature type="region of interest" description="Disordered" evidence="11">
    <location>
        <begin position="32"/>
        <end position="51"/>
    </location>
</feature>
<evidence type="ECO:0000256" key="6">
    <source>
        <dbReference type="ARBA" id="ARBA00023015"/>
    </source>
</evidence>
<dbReference type="FunFam" id="3.30.160.60:FF:000100">
    <property type="entry name" value="Zinc finger 45-like"/>
    <property type="match status" value="1"/>
</dbReference>
<feature type="compositionally biased region" description="Acidic residues" evidence="11">
    <location>
        <begin position="111"/>
        <end position="121"/>
    </location>
</feature>
<dbReference type="GO" id="GO:0005654">
    <property type="term" value="C:nucleoplasm"/>
    <property type="evidence" value="ECO:0007669"/>
    <property type="project" value="TreeGrafter"/>
</dbReference>
<dbReference type="GO" id="GO:0048729">
    <property type="term" value="P:tissue morphogenesis"/>
    <property type="evidence" value="ECO:0007669"/>
    <property type="project" value="UniProtKB-ARBA"/>
</dbReference>
<name>A0A1L8DIW0_9DIPT</name>
<protein>
    <submittedName>
        <fullName evidence="13">Putative gonadotropin inducible transcription factor</fullName>
    </submittedName>
</protein>
<feature type="domain" description="C2H2-type" evidence="12">
    <location>
        <begin position="310"/>
        <end position="337"/>
    </location>
</feature>
<feature type="domain" description="C2H2-type" evidence="12">
    <location>
        <begin position="245"/>
        <end position="274"/>
    </location>
</feature>
<evidence type="ECO:0000256" key="9">
    <source>
        <dbReference type="ARBA" id="ARBA00023242"/>
    </source>
</evidence>
<dbReference type="GO" id="GO:0001227">
    <property type="term" value="F:DNA-binding transcription repressor activity, RNA polymerase II-specific"/>
    <property type="evidence" value="ECO:0007669"/>
    <property type="project" value="TreeGrafter"/>
</dbReference>
<evidence type="ECO:0000259" key="12">
    <source>
        <dbReference type="PROSITE" id="PS50157"/>
    </source>
</evidence>
<dbReference type="GO" id="GO:0045595">
    <property type="term" value="P:regulation of cell differentiation"/>
    <property type="evidence" value="ECO:0007669"/>
    <property type="project" value="UniProtKB-ARBA"/>
</dbReference>
<dbReference type="AlphaFoldDB" id="A0A1L8DIW0"/>
<evidence type="ECO:0000256" key="8">
    <source>
        <dbReference type="ARBA" id="ARBA00023163"/>
    </source>
</evidence>
<evidence type="ECO:0000256" key="5">
    <source>
        <dbReference type="ARBA" id="ARBA00022833"/>
    </source>
</evidence>
<feature type="domain" description="C2H2-type" evidence="12">
    <location>
        <begin position="338"/>
        <end position="365"/>
    </location>
</feature>
<dbReference type="Pfam" id="PF13912">
    <property type="entry name" value="zf-C2H2_6"/>
    <property type="match status" value="1"/>
</dbReference>
<feature type="domain" description="C2H2-type" evidence="12">
    <location>
        <begin position="507"/>
        <end position="535"/>
    </location>
</feature>
<evidence type="ECO:0000256" key="3">
    <source>
        <dbReference type="ARBA" id="ARBA00022737"/>
    </source>
</evidence>
<feature type="domain" description="C2H2-type" evidence="12">
    <location>
        <begin position="479"/>
        <end position="506"/>
    </location>
</feature>
<dbReference type="InterPro" id="IPR036236">
    <property type="entry name" value="Znf_C2H2_sf"/>
</dbReference>
<dbReference type="PROSITE" id="PS00028">
    <property type="entry name" value="ZINC_FINGER_C2H2_1"/>
    <property type="match status" value="10"/>
</dbReference>
<feature type="region of interest" description="Disordered" evidence="11">
    <location>
        <begin position="99"/>
        <end position="121"/>
    </location>
</feature>
<feature type="domain" description="C2H2-type" evidence="12">
    <location>
        <begin position="422"/>
        <end position="450"/>
    </location>
</feature>
<evidence type="ECO:0000256" key="1">
    <source>
        <dbReference type="ARBA" id="ARBA00004123"/>
    </source>
</evidence>
<keyword evidence="5" id="KW-0862">Zinc</keyword>
<feature type="compositionally biased region" description="Polar residues" evidence="11">
    <location>
        <begin position="99"/>
        <end position="110"/>
    </location>
</feature>
<dbReference type="GO" id="GO:0048598">
    <property type="term" value="P:embryonic morphogenesis"/>
    <property type="evidence" value="ECO:0007669"/>
    <property type="project" value="UniProtKB-ARBA"/>
</dbReference>
<reference evidence="13" key="1">
    <citation type="submission" date="2016-12" db="EMBL/GenBank/DDBJ databases">
        <title>An insight into the sialome and mialome of the sand fly, Nyssomyia neivai.</title>
        <authorList>
            <person name="Sebastian V."/>
            <person name="Goulart T.M."/>
            <person name="Oliveira W."/>
            <person name="Calvo E."/>
            <person name="Oliveira L.F."/>
            <person name="Pinto M.C."/>
            <person name="Rosselino A.M."/>
            <person name="Ribeiro J.M."/>
        </authorList>
    </citation>
    <scope>NUCLEOTIDE SEQUENCE</scope>
</reference>
<feature type="domain" description="C2H2-type" evidence="12">
    <location>
        <begin position="451"/>
        <end position="478"/>
    </location>
</feature>
<evidence type="ECO:0000256" key="11">
    <source>
        <dbReference type="SAM" id="MobiDB-lite"/>
    </source>
</evidence>
<evidence type="ECO:0000313" key="13">
    <source>
        <dbReference type="EMBL" id="JAV06274.1"/>
    </source>
</evidence>
<dbReference type="FunFam" id="3.30.160.60:FF:000414">
    <property type="entry name" value="Zinc finger protein 398"/>
    <property type="match status" value="1"/>
</dbReference>
<feature type="domain" description="C2H2-type" evidence="12">
    <location>
        <begin position="188"/>
        <end position="212"/>
    </location>
</feature>
<feature type="domain" description="C2H2-type" evidence="12">
    <location>
        <begin position="366"/>
        <end position="393"/>
    </location>
</feature>
<dbReference type="FunFam" id="3.30.160.60:FF:000912">
    <property type="entry name" value="Zinc finger protein 660"/>
    <property type="match status" value="1"/>
</dbReference>
<feature type="domain" description="C2H2-type" evidence="12">
    <location>
        <begin position="278"/>
        <end position="305"/>
    </location>
</feature>
<keyword evidence="2" id="KW-0479">Metal-binding</keyword>
<dbReference type="FunFam" id="3.30.160.60:FF:000495">
    <property type="entry name" value="zinc finger protein 668"/>
    <property type="match status" value="1"/>
</dbReference>
<keyword evidence="8" id="KW-0804">Transcription</keyword>
<keyword evidence="7" id="KW-0238">DNA-binding</keyword>
<dbReference type="Pfam" id="PF00096">
    <property type="entry name" value="zf-C2H2"/>
    <property type="match status" value="10"/>
</dbReference>
<feature type="domain" description="C2H2-type" evidence="12">
    <location>
        <begin position="394"/>
        <end position="421"/>
    </location>
</feature>
<keyword evidence="4 10" id="KW-0863">Zinc-finger</keyword>
<dbReference type="FunFam" id="3.30.160.60:FF:000624">
    <property type="entry name" value="zinc finger protein 697"/>
    <property type="match status" value="1"/>
</dbReference>
<keyword evidence="9" id="KW-0539">Nucleus</keyword>
<accession>A0A1L8DIW0</accession>
<dbReference type="Gene3D" id="3.30.160.60">
    <property type="entry name" value="Classic Zinc Finger"/>
    <property type="match status" value="10"/>
</dbReference>
<comment type="subcellular location">
    <subcellularLocation>
        <location evidence="1">Nucleus</location>
    </subcellularLocation>
</comment>
<dbReference type="EMBL" id="GFDF01007810">
    <property type="protein sequence ID" value="JAV06274.1"/>
    <property type="molecule type" value="Transcribed_RNA"/>
</dbReference>
<dbReference type="GO" id="GO:0008270">
    <property type="term" value="F:zinc ion binding"/>
    <property type="evidence" value="ECO:0007669"/>
    <property type="project" value="UniProtKB-KW"/>
</dbReference>
<evidence type="ECO:0000256" key="4">
    <source>
        <dbReference type="ARBA" id="ARBA00022771"/>
    </source>
</evidence>
<organism evidence="13">
    <name type="scientific">Nyssomyia neivai</name>
    <dbReference type="NCBI Taxonomy" id="330878"/>
    <lineage>
        <taxon>Eukaryota</taxon>
        <taxon>Metazoa</taxon>
        <taxon>Ecdysozoa</taxon>
        <taxon>Arthropoda</taxon>
        <taxon>Hexapoda</taxon>
        <taxon>Insecta</taxon>
        <taxon>Pterygota</taxon>
        <taxon>Neoptera</taxon>
        <taxon>Endopterygota</taxon>
        <taxon>Diptera</taxon>
        <taxon>Nematocera</taxon>
        <taxon>Psychodoidea</taxon>
        <taxon>Psychodidae</taxon>
        <taxon>Nyssomyia</taxon>
    </lineage>
</organism>
<dbReference type="SMART" id="SM00355">
    <property type="entry name" value="ZnF_C2H2"/>
    <property type="match status" value="13"/>
</dbReference>
<keyword evidence="6" id="KW-0805">Transcription regulation</keyword>
<dbReference type="GO" id="GO:0000978">
    <property type="term" value="F:RNA polymerase II cis-regulatory region sequence-specific DNA binding"/>
    <property type="evidence" value="ECO:0007669"/>
    <property type="project" value="TreeGrafter"/>
</dbReference>
<keyword evidence="3" id="KW-0677">Repeat</keyword>
<proteinExistence type="predicted"/>
<dbReference type="PANTHER" id="PTHR24399:SF23">
    <property type="entry name" value="C2H2-TYPE DOMAIN-CONTAINING PROTEIN"/>
    <property type="match status" value="1"/>
</dbReference>
<dbReference type="InterPro" id="IPR013087">
    <property type="entry name" value="Znf_C2H2_type"/>
</dbReference>